<dbReference type="EMBL" id="NHOG01000029">
    <property type="protein sequence ID" value="OVZ77425.1"/>
    <property type="molecule type" value="Genomic_DNA"/>
</dbReference>
<name>A0AB73NJW8_YERKR</name>
<evidence type="ECO:0000313" key="1">
    <source>
        <dbReference type="EMBL" id="OVZ77425.1"/>
    </source>
</evidence>
<dbReference type="AlphaFoldDB" id="A0AB73NJW8"/>
<comment type="caution">
    <text evidence="1">The sequence shown here is derived from an EMBL/GenBank/DDBJ whole genome shotgun (WGS) entry which is preliminary data.</text>
</comment>
<sequence>MSISIKPTNVPAPAPEVSQYLTLRSDTSQLRTYDYIHHADGAPISGRKSTFIQTIQLAKSSENFTQLDVNDNPSLKYSTMGFKRPLIKFRLSPLARLPPSAERGPTGTRIIIKDIHDGVRTISHFRYYNNNKLIESHKFNYKSNGQLIDHQKYCYDKDGLRDSLRKYYDKGVVVRRDYDIYDKASGNVRANYTSRCENNNKVESGIYKFDKEGDLIKAQVKHYNINRKIIKSVEKGYINGNLDYQSESKFNASGHRDSEIFVGANYDENGNVSGYYEQDIEFDGIGHIMEYRTKEYDINGNESLNKETIDNTVVDESDTNLLIEAMGDFQVKESAPISIGRYDINNMSSTLVPNANQYHSIVGL</sequence>
<keyword evidence="2" id="KW-1185">Reference proteome</keyword>
<protein>
    <submittedName>
        <fullName evidence="1">Uncharacterized protein</fullName>
    </submittedName>
</protein>
<proteinExistence type="predicted"/>
<accession>A0AB73NJW8</accession>
<evidence type="ECO:0000313" key="2">
    <source>
        <dbReference type="Proteomes" id="UP000195840"/>
    </source>
</evidence>
<organism evidence="1 2">
    <name type="scientific">Yersinia kristensenii</name>
    <dbReference type="NCBI Taxonomy" id="28152"/>
    <lineage>
        <taxon>Bacteria</taxon>
        <taxon>Pseudomonadati</taxon>
        <taxon>Pseudomonadota</taxon>
        <taxon>Gammaproteobacteria</taxon>
        <taxon>Enterobacterales</taxon>
        <taxon>Yersiniaceae</taxon>
        <taxon>Yersinia</taxon>
    </lineage>
</organism>
<gene>
    <name evidence="1" type="ORF">CBW52_20385</name>
</gene>
<dbReference type="Proteomes" id="UP000195840">
    <property type="component" value="Unassembled WGS sequence"/>
</dbReference>
<reference evidence="1 2" key="1">
    <citation type="submission" date="2017-05" db="EMBL/GenBank/DDBJ databases">
        <title>Whole genome sequencing of Yersinia kristensenii.</title>
        <authorList>
            <person name="Campioni F."/>
        </authorList>
    </citation>
    <scope>NUCLEOTIDE SEQUENCE [LARGE SCALE GENOMIC DNA]</scope>
    <source>
        <strain evidence="1 2">CFSAN060538</strain>
    </source>
</reference>